<keyword evidence="3" id="KW-0255">Endonuclease</keyword>
<evidence type="ECO:0000259" key="6">
    <source>
        <dbReference type="Pfam" id="PF03755"/>
    </source>
</evidence>
<dbReference type="RefSeq" id="WP_155445580.1">
    <property type="nucleotide sequence ID" value="NZ_JAOQNR010000004.1"/>
</dbReference>
<dbReference type="Proteomes" id="UP000439113">
    <property type="component" value="Unassembled WGS sequence"/>
</dbReference>
<evidence type="ECO:0000256" key="3">
    <source>
        <dbReference type="ARBA" id="ARBA00022759"/>
    </source>
</evidence>
<evidence type="ECO:0000313" key="9">
    <source>
        <dbReference type="Proteomes" id="UP000439113"/>
    </source>
</evidence>
<feature type="domain" description="Endoribonuclease YicC-like N-terminal" evidence="6">
    <location>
        <begin position="4"/>
        <end position="157"/>
    </location>
</feature>
<dbReference type="PANTHER" id="PTHR30636">
    <property type="entry name" value="UPF0701 PROTEIN YICC"/>
    <property type="match status" value="1"/>
</dbReference>
<keyword evidence="2" id="KW-0540">Nuclease</keyword>
<evidence type="ECO:0000256" key="5">
    <source>
        <dbReference type="ARBA" id="ARBA00035648"/>
    </source>
</evidence>
<dbReference type="Pfam" id="PF03755">
    <property type="entry name" value="YicC-like_N"/>
    <property type="match status" value="1"/>
</dbReference>
<dbReference type="AlphaFoldDB" id="A0A6N8DMW7"/>
<evidence type="ECO:0000256" key="4">
    <source>
        <dbReference type="ARBA" id="ARBA00022801"/>
    </source>
</evidence>
<dbReference type="GO" id="GO:0016787">
    <property type="term" value="F:hydrolase activity"/>
    <property type="evidence" value="ECO:0007669"/>
    <property type="project" value="UniProtKB-KW"/>
</dbReference>
<dbReference type="InterPro" id="IPR005229">
    <property type="entry name" value="YicC/YloC-like"/>
</dbReference>
<feature type="domain" description="Endoribonuclease YicC-like C-terminal" evidence="7">
    <location>
        <begin position="182"/>
        <end position="293"/>
    </location>
</feature>
<comment type="cofactor">
    <cofactor evidence="1">
        <name>a divalent metal cation</name>
        <dbReference type="ChEBI" id="CHEBI:60240"/>
    </cofactor>
</comment>
<accession>A0A6N8DMW7</accession>
<gene>
    <name evidence="8" type="ORF">GJ654_07750</name>
</gene>
<dbReference type="GO" id="GO:0004521">
    <property type="term" value="F:RNA endonuclease activity"/>
    <property type="evidence" value="ECO:0007669"/>
    <property type="project" value="InterPro"/>
</dbReference>
<dbReference type="OrthoDB" id="9771229at2"/>
<keyword evidence="4" id="KW-0378">Hydrolase</keyword>
<comment type="caution">
    <text evidence="8">The sequence shown here is derived from an EMBL/GenBank/DDBJ whole genome shotgun (WGS) entry which is preliminary data.</text>
</comment>
<name>A0A6N8DMW7_RHOAC</name>
<reference evidence="8 9" key="1">
    <citation type="submission" date="2019-11" db="EMBL/GenBank/DDBJ databases">
        <title>Whole-genome sequence of a Rhodoblastus acidophilus DSM 142.</title>
        <authorList>
            <person name="Kyndt J.A."/>
            <person name="Meyer T.E."/>
        </authorList>
    </citation>
    <scope>NUCLEOTIDE SEQUENCE [LARGE SCALE GENOMIC DNA]</scope>
    <source>
        <strain evidence="8 9">DSM 142</strain>
    </source>
</reference>
<organism evidence="8 9">
    <name type="scientific">Rhodoblastus acidophilus</name>
    <name type="common">Rhodopseudomonas acidophila</name>
    <dbReference type="NCBI Taxonomy" id="1074"/>
    <lineage>
        <taxon>Bacteria</taxon>
        <taxon>Pseudomonadati</taxon>
        <taxon>Pseudomonadota</taxon>
        <taxon>Alphaproteobacteria</taxon>
        <taxon>Hyphomicrobiales</taxon>
        <taxon>Rhodoblastaceae</taxon>
        <taxon>Rhodoblastus</taxon>
    </lineage>
</organism>
<evidence type="ECO:0000313" key="8">
    <source>
        <dbReference type="EMBL" id="MTV30885.1"/>
    </source>
</evidence>
<sequence>MTLASMTGFARQSGAAAPFRWTWEIKTVNSKGLDLRLRLPPGFDALDLPARAAISKALTRGACQINLSVVRESVASAPRINRELLSHLLELAATLPRGDNVGPATLDGLLAVRGVVETGEDEDESAVAAAQPAILKSLDKALADLVAMRAAEGAALHKIFSTRLDAIQRLTAAADACPARKPDAVRERLRAALAQLSDLGRFDEARLHQEAILLAAKADIREELDRLYSHVAAARKLLADGGAIGRRLDFLAQEFGRETNTLCAKSNDSALTAIGLDLKVEVEQLREQAQNIE</sequence>
<dbReference type="InterPro" id="IPR013551">
    <property type="entry name" value="YicC-like_C"/>
</dbReference>
<protein>
    <submittedName>
        <fullName evidence="8">YicC family protein</fullName>
    </submittedName>
</protein>
<proteinExistence type="inferred from homology"/>
<comment type="similarity">
    <text evidence="5">Belongs to the YicC/YloC family.</text>
</comment>
<dbReference type="InterPro" id="IPR013527">
    <property type="entry name" value="YicC-like_N"/>
</dbReference>
<dbReference type="PANTHER" id="PTHR30636:SF3">
    <property type="entry name" value="UPF0701 PROTEIN YICC"/>
    <property type="match status" value="1"/>
</dbReference>
<evidence type="ECO:0000256" key="2">
    <source>
        <dbReference type="ARBA" id="ARBA00022722"/>
    </source>
</evidence>
<dbReference type="Pfam" id="PF08340">
    <property type="entry name" value="YicC-like_C"/>
    <property type="match status" value="1"/>
</dbReference>
<dbReference type="EMBL" id="WNKS01000005">
    <property type="protein sequence ID" value="MTV30885.1"/>
    <property type="molecule type" value="Genomic_DNA"/>
</dbReference>
<dbReference type="NCBIfam" id="TIGR00255">
    <property type="entry name" value="YicC/YloC family endoribonuclease"/>
    <property type="match status" value="1"/>
</dbReference>
<evidence type="ECO:0000256" key="1">
    <source>
        <dbReference type="ARBA" id="ARBA00001968"/>
    </source>
</evidence>
<evidence type="ECO:0000259" key="7">
    <source>
        <dbReference type="Pfam" id="PF08340"/>
    </source>
</evidence>